<proteinExistence type="predicted"/>
<accession>A0ACB8R836</accession>
<organism evidence="1 2">
    <name type="scientific">Auriscalpium vulgare</name>
    <dbReference type="NCBI Taxonomy" id="40419"/>
    <lineage>
        <taxon>Eukaryota</taxon>
        <taxon>Fungi</taxon>
        <taxon>Dikarya</taxon>
        <taxon>Basidiomycota</taxon>
        <taxon>Agaricomycotina</taxon>
        <taxon>Agaricomycetes</taxon>
        <taxon>Russulales</taxon>
        <taxon>Auriscalpiaceae</taxon>
        <taxon>Auriscalpium</taxon>
    </lineage>
</organism>
<keyword evidence="2" id="KW-1185">Reference proteome</keyword>
<evidence type="ECO:0000313" key="1">
    <source>
        <dbReference type="EMBL" id="KAI0039945.1"/>
    </source>
</evidence>
<name>A0ACB8R836_9AGAM</name>
<evidence type="ECO:0000313" key="2">
    <source>
        <dbReference type="Proteomes" id="UP000814033"/>
    </source>
</evidence>
<reference evidence="1" key="2">
    <citation type="journal article" date="2022" name="New Phytol.">
        <title>Evolutionary transition to the ectomycorrhizal habit in the genomes of a hyperdiverse lineage of mushroom-forming fungi.</title>
        <authorList>
            <person name="Looney B."/>
            <person name="Miyauchi S."/>
            <person name="Morin E."/>
            <person name="Drula E."/>
            <person name="Courty P.E."/>
            <person name="Kohler A."/>
            <person name="Kuo A."/>
            <person name="LaButti K."/>
            <person name="Pangilinan J."/>
            <person name="Lipzen A."/>
            <person name="Riley R."/>
            <person name="Andreopoulos W."/>
            <person name="He G."/>
            <person name="Johnson J."/>
            <person name="Nolan M."/>
            <person name="Tritt A."/>
            <person name="Barry K.W."/>
            <person name="Grigoriev I.V."/>
            <person name="Nagy L.G."/>
            <person name="Hibbett D."/>
            <person name="Henrissat B."/>
            <person name="Matheny P.B."/>
            <person name="Labbe J."/>
            <person name="Martin F.M."/>
        </authorList>
    </citation>
    <scope>NUCLEOTIDE SEQUENCE</scope>
    <source>
        <strain evidence="1">FP105234-sp</strain>
    </source>
</reference>
<protein>
    <submittedName>
        <fullName evidence="1">Uncharacterized protein</fullName>
    </submittedName>
</protein>
<comment type="caution">
    <text evidence="1">The sequence shown here is derived from an EMBL/GenBank/DDBJ whole genome shotgun (WGS) entry which is preliminary data.</text>
</comment>
<reference evidence="1" key="1">
    <citation type="submission" date="2021-02" db="EMBL/GenBank/DDBJ databases">
        <authorList>
            <consortium name="DOE Joint Genome Institute"/>
            <person name="Ahrendt S."/>
            <person name="Looney B.P."/>
            <person name="Miyauchi S."/>
            <person name="Morin E."/>
            <person name="Drula E."/>
            <person name="Courty P.E."/>
            <person name="Chicoki N."/>
            <person name="Fauchery L."/>
            <person name="Kohler A."/>
            <person name="Kuo A."/>
            <person name="Labutti K."/>
            <person name="Pangilinan J."/>
            <person name="Lipzen A."/>
            <person name="Riley R."/>
            <person name="Andreopoulos W."/>
            <person name="He G."/>
            <person name="Johnson J."/>
            <person name="Barry K.W."/>
            <person name="Grigoriev I.V."/>
            <person name="Nagy L."/>
            <person name="Hibbett D."/>
            <person name="Henrissat B."/>
            <person name="Matheny P.B."/>
            <person name="Labbe J."/>
            <person name="Martin F."/>
        </authorList>
    </citation>
    <scope>NUCLEOTIDE SEQUENCE</scope>
    <source>
        <strain evidence="1">FP105234-sp</strain>
    </source>
</reference>
<sequence>MMTRQKSQQQKEVIELTEDTTKRNTATANKDNVKGAGNKRIFDKYETPDPPDNRGRSDRRTDENVVDPASSKDKHLERQVRKRGRSRSRSRSSRDNRTNQVKRKRDRSRSRYKRSRSRSRSKRSRIDAKDRDKRHRSRRRKYEVAVYVFVLNAFAVQFKCAIRKLALQKVALDNDCTGYSNSSRDRSSSPKPSSSRRRRSYSPKTSSSKRPRSLSPMLSPFKDGQDKLSAPNFAVEPIRYPSPGMHPDTAPASSNSAKGKGVDRSAMKIEQRNTLDSYRKKDTINIDSPDEQIDIKDALSFESSGSKILTDIDSVVNPEAPAVCEVMARSHPMCSYLANTYVNLPPLLNFDADAIFKTGDLGRLINSGNYGYVNMQWVFMQHFIWFNI</sequence>
<gene>
    <name evidence="1" type="ORF">FA95DRAFT_1577261</name>
</gene>
<dbReference type="Proteomes" id="UP000814033">
    <property type="component" value="Unassembled WGS sequence"/>
</dbReference>
<dbReference type="EMBL" id="MU276244">
    <property type="protein sequence ID" value="KAI0039945.1"/>
    <property type="molecule type" value="Genomic_DNA"/>
</dbReference>